<feature type="non-terminal residue" evidence="2">
    <location>
        <position position="1"/>
    </location>
</feature>
<protein>
    <submittedName>
        <fullName evidence="2">Uncharacterized protein</fullName>
    </submittedName>
</protein>
<gene>
    <name evidence="2" type="ORF">Gohar_027024</name>
</gene>
<dbReference type="OrthoDB" id="10428594at2759"/>
<keyword evidence="1" id="KW-1133">Transmembrane helix</keyword>
<accession>A0A7J9HW58</accession>
<dbReference type="AlphaFoldDB" id="A0A7J9HW58"/>
<evidence type="ECO:0000313" key="2">
    <source>
        <dbReference type="EMBL" id="MBA0813145.1"/>
    </source>
</evidence>
<keyword evidence="1" id="KW-0472">Membrane</keyword>
<evidence type="ECO:0000313" key="3">
    <source>
        <dbReference type="Proteomes" id="UP000593560"/>
    </source>
</evidence>
<comment type="caution">
    <text evidence="2">The sequence shown here is derived from an EMBL/GenBank/DDBJ whole genome shotgun (WGS) entry which is preliminary data.</text>
</comment>
<proteinExistence type="predicted"/>
<reference evidence="2 3" key="1">
    <citation type="journal article" date="2019" name="Genome Biol. Evol.">
        <title>Insights into the evolution of the New World diploid cottons (Gossypium, subgenus Houzingenia) based on genome sequencing.</title>
        <authorList>
            <person name="Grover C.E."/>
            <person name="Arick M.A. 2nd"/>
            <person name="Thrash A."/>
            <person name="Conover J.L."/>
            <person name="Sanders W.S."/>
            <person name="Peterson D.G."/>
            <person name="Frelichowski J.E."/>
            <person name="Scheffler J.A."/>
            <person name="Scheffler B.E."/>
            <person name="Wendel J.F."/>
        </authorList>
    </citation>
    <scope>NUCLEOTIDE SEQUENCE [LARGE SCALE GENOMIC DNA]</scope>
    <source>
        <strain evidence="2">0</strain>
        <tissue evidence="2">Leaf</tissue>
    </source>
</reference>
<evidence type="ECO:0000256" key="1">
    <source>
        <dbReference type="SAM" id="Phobius"/>
    </source>
</evidence>
<feature type="transmembrane region" description="Helical" evidence="1">
    <location>
        <begin position="61"/>
        <end position="85"/>
    </location>
</feature>
<sequence length="86" mass="9982">SSQHSYEDREDEEGKRTFPFCFLVKLQSGFLIPKNVLTSPFYSWNPFRSAFISLHLPQGTVFLFLIQVLALDLTFSLNPFLLTIYC</sequence>
<dbReference type="Proteomes" id="UP000593560">
    <property type="component" value="Unassembled WGS sequence"/>
</dbReference>
<organism evidence="2 3">
    <name type="scientific">Gossypium harknessii</name>
    <dbReference type="NCBI Taxonomy" id="34285"/>
    <lineage>
        <taxon>Eukaryota</taxon>
        <taxon>Viridiplantae</taxon>
        <taxon>Streptophyta</taxon>
        <taxon>Embryophyta</taxon>
        <taxon>Tracheophyta</taxon>
        <taxon>Spermatophyta</taxon>
        <taxon>Magnoliopsida</taxon>
        <taxon>eudicotyledons</taxon>
        <taxon>Gunneridae</taxon>
        <taxon>Pentapetalae</taxon>
        <taxon>rosids</taxon>
        <taxon>malvids</taxon>
        <taxon>Malvales</taxon>
        <taxon>Malvaceae</taxon>
        <taxon>Malvoideae</taxon>
        <taxon>Gossypium</taxon>
    </lineage>
</organism>
<keyword evidence="1" id="KW-0812">Transmembrane</keyword>
<keyword evidence="3" id="KW-1185">Reference proteome</keyword>
<dbReference type="EMBL" id="JABFAD010000011">
    <property type="protein sequence ID" value="MBA0813145.1"/>
    <property type="molecule type" value="Genomic_DNA"/>
</dbReference>
<name>A0A7J9HW58_9ROSI</name>